<evidence type="ECO:0000313" key="3">
    <source>
        <dbReference type="Proteomes" id="UP000826793"/>
    </source>
</evidence>
<dbReference type="EMBL" id="DWXG01000077">
    <property type="protein sequence ID" value="HJB98745.1"/>
    <property type="molecule type" value="Genomic_DNA"/>
</dbReference>
<keyword evidence="1" id="KW-1133">Transmembrane helix</keyword>
<keyword evidence="1" id="KW-0812">Transmembrane</keyword>
<keyword evidence="1" id="KW-0472">Membrane</keyword>
<feature type="transmembrane region" description="Helical" evidence="1">
    <location>
        <begin position="224"/>
        <end position="243"/>
    </location>
</feature>
<name>A0A9D2SFF0_9FIRM</name>
<feature type="transmembrane region" description="Helical" evidence="1">
    <location>
        <begin position="296"/>
        <end position="314"/>
    </location>
</feature>
<feature type="transmembrane region" description="Helical" evidence="1">
    <location>
        <begin position="101"/>
        <end position="119"/>
    </location>
</feature>
<feature type="transmembrane region" description="Helical" evidence="1">
    <location>
        <begin position="151"/>
        <end position="171"/>
    </location>
</feature>
<reference evidence="2" key="2">
    <citation type="submission" date="2021-04" db="EMBL/GenBank/DDBJ databases">
        <authorList>
            <person name="Gilroy R."/>
        </authorList>
    </citation>
    <scope>NUCLEOTIDE SEQUENCE</scope>
    <source>
        <strain evidence="2">CHK185-1770</strain>
    </source>
</reference>
<proteinExistence type="predicted"/>
<feature type="transmembrane region" description="Helical" evidence="1">
    <location>
        <begin position="395"/>
        <end position="417"/>
    </location>
</feature>
<accession>A0A9D2SFF0</accession>
<reference evidence="2" key="1">
    <citation type="journal article" date="2021" name="PeerJ">
        <title>Extensive microbial diversity within the chicken gut microbiome revealed by metagenomics and culture.</title>
        <authorList>
            <person name="Gilroy R."/>
            <person name="Ravi A."/>
            <person name="Getino M."/>
            <person name="Pursley I."/>
            <person name="Horton D.L."/>
            <person name="Alikhan N.F."/>
            <person name="Baker D."/>
            <person name="Gharbi K."/>
            <person name="Hall N."/>
            <person name="Watson M."/>
            <person name="Adriaenssens E.M."/>
            <person name="Foster-Nyarko E."/>
            <person name="Jarju S."/>
            <person name="Secka A."/>
            <person name="Antonio M."/>
            <person name="Oren A."/>
            <person name="Chaudhuri R.R."/>
            <person name="La Ragione R."/>
            <person name="Hildebrand F."/>
            <person name="Pallen M.J."/>
        </authorList>
    </citation>
    <scope>NUCLEOTIDE SEQUENCE</scope>
    <source>
        <strain evidence="2">CHK185-1770</strain>
    </source>
</reference>
<gene>
    <name evidence="2" type="ORF">H9710_09235</name>
</gene>
<feature type="transmembrane region" description="Helical" evidence="1">
    <location>
        <begin position="334"/>
        <end position="351"/>
    </location>
</feature>
<sequence>MTQGEGRKRQAGEVGLTILVVLLLHGLFWAFSDLDWDSPNPYNSYSKQCVAWLQGRLDLGQDYPWLELAVYQGKYYVSFPPFPSYVLLPFAAIWGENTPDGLVALLSVAVGTGYAWAIGTRCSLPVFQRMFLPVFLYGGTGVWQITVDGSVWFLAQNFALTLTLMSFYYGLQGRRGTAVFCLACAVGCRPFQLLYLPLVGYLLWKRLGEVPGRQRLRQLLWDRWWVYLPGLLLGISYMALNVLRFGDPFEFGHNYLPEFVHSSEGQFSLSYVGQNVSSLFRLPAWNTETGVVEFPYFNGMHIFLSFPIVLWYLYRLAAVGRGWLSPMAGGRALHLMAGCLLLVHLFCILCHKTMGGYHFGNRYLADLLPGLFLSLAALPQSQLSRKGELFQISEGVFLQGLFLVGLLVNFCGVLVYYGTWEL</sequence>
<comment type="caution">
    <text evidence="2">The sequence shown here is derived from an EMBL/GenBank/DDBJ whole genome shotgun (WGS) entry which is preliminary data.</text>
</comment>
<evidence type="ECO:0000313" key="2">
    <source>
        <dbReference type="EMBL" id="HJB98745.1"/>
    </source>
</evidence>
<dbReference type="AlphaFoldDB" id="A0A9D2SFF0"/>
<organism evidence="2 3">
    <name type="scientific">Candidatus Acutalibacter pullicola</name>
    <dbReference type="NCBI Taxonomy" id="2838417"/>
    <lineage>
        <taxon>Bacteria</taxon>
        <taxon>Bacillati</taxon>
        <taxon>Bacillota</taxon>
        <taxon>Clostridia</taxon>
        <taxon>Eubacteriales</taxon>
        <taxon>Acutalibacteraceae</taxon>
        <taxon>Acutalibacter</taxon>
    </lineage>
</organism>
<feature type="transmembrane region" description="Helical" evidence="1">
    <location>
        <begin position="126"/>
        <end position="145"/>
    </location>
</feature>
<evidence type="ECO:0000256" key="1">
    <source>
        <dbReference type="SAM" id="Phobius"/>
    </source>
</evidence>
<feature type="transmembrane region" description="Helical" evidence="1">
    <location>
        <begin position="12"/>
        <end position="31"/>
    </location>
</feature>
<protein>
    <submittedName>
        <fullName evidence="2">Uncharacterized protein</fullName>
    </submittedName>
</protein>
<dbReference type="Proteomes" id="UP000826793">
    <property type="component" value="Unassembled WGS sequence"/>
</dbReference>